<dbReference type="KEGG" id="mpaf:R5R33_15465"/>
<dbReference type="Pfam" id="PF20420">
    <property type="entry name" value="DUF6702"/>
    <property type="match status" value="1"/>
</dbReference>
<reference evidence="1 2" key="1">
    <citation type="submission" date="2023-10" db="EMBL/GenBank/DDBJ databases">
        <title>Description of Microbulbifer bruguierae sp. nov., isolated from the sediments of mangrove plant Bruguiera sexangula and comparative genomic analyses of the genus Microbulbifer.</title>
        <authorList>
            <person name="Long M."/>
        </authorList>
    </citation>
    <scope>NUCLEOTIDE SEQUENCE [LARGE SCALE GENOMIC DNA]</scope>
    <source>
        <strain evidence="1 2">SPO729</strain>
    </source>
</reference>
<dbReference type="AlphaFoldDB" id="A0AAU0MX92"/>
<gene>
    <name evidence="1" type="ORF">R5R33_15465</name>
</gene>
<name>A0AAU0MX92_9GAMM</name>
<evidence type="ECO:0000313" key="1">
    <source>
        <dbReference type="EMBL" id="WOX05124.1"/>
    </source>
</evidence>
<dbReference type="EMBL" id="CP137555">
    <property type="protein sequence ID" value="WOX05124.1"/>
    <property type="molecule type" value="Genomic_DNA"/>
</dbReference>
<sequence length="165" mass="18814">MHVGKLRIISFFAAVMTLLLAFNAEAHRYHFGLTELEVNPRTQSLEITHRFFVADIERALQLSASKEMKDAQGQMASYINERFQIRAADGTVIEPKWVGMESDVHDVWVYQEIPLSEVEGKKLQVQQSMLMEVERDQVNTVNLTRGGNTESFTLKPGASRVEIQF</sequence>
<protein>
    <submittedName>
        <fullName evidence="1">DUF6702 family protein</fullName>
    </submittedName>
</protein>
<evidence type="ECO:0000313" key="2">
    <source>
        <dbReference type="Proteomes" id="UP001302477"/>
    </source>
</evidence>
<dbReference type="RefSeq" id="WP_318953598.1">
    <property type="nucleotide sequence ID" value="NZ_CP137555.1"/>
</dbReference>
<accession>A0AAU0MX92</accession>
<dbReference type="InterPro" id="IPR046525">
    <property type="entry name" value="DUF6702"/>
</dbReference>
<organism evidence="1 2">
    <name type="scientific">Microbulbifer pacificus</name>
    <dbReference type="NCBI Taxonomy" id="407164"/>
    <lineage>
        <taxon>Bacteria</taxon>
        <taxon>Pseudomonadati</taxon>
        <taxon>Pseudomonadota</taxon>
        <taxon>Gammaproteobacteria</taxon>
        <taxon>Cellvibrionales</taxon>
        <taxon>Microbulbiferaceae</taxon>
        <taxon>Microbulbifer</taxon>
    </lineage>
</organism>
<dbReference type="Proteomes" id="UP001302477">
    <property type="component" value="Chromosome"/>
</dbReference>
<proteinExistence type="predicted"/>
<keyword evidence="2" id="KW-1185">Reference proteome</keyword>